<gene>
    <name evidence="2" type="ORF">A3D91_02705</name>
</gene>
<comment type="caution">
    <text evidence="2">The sequence shown here is derived from an EMBL/GenBank/DDBJ whole genome shotgun (WGS) entry which is preliminary data.</text>
</comment>
<evidence type="ECO:0000313" key="2">
    <source>
        <dbReference type="EMBL" id="OGC53298.1"/>
    </source>
</evidence>
<sequence>MWGRSFGKEKNMRVGYVRTGVLIVLSVAVMAMGGFGSVVADDDHTKTPTPTKTTLTVTPTSTKTPTSTNTPSPTNTPTPTGTSTPTPTNTPSPTPTPTIVPMFNGLQYCWLTQNNVGVTNILKVTNLSNIPGRVRFSAHWWLWGWIYWLDIFDQWVEPFQTVDIDWIPTLPYFWDLKLWVGYFPAYPEVRVYDWQVFLPSDNRGCYRNYLPIVLR</sequence>
<evidence type="ECO:0000256" key="1">
    <source>
        <dbReference type="SAM" id="MobiDB-lite"/>
    </source>
</evidence>
<dbReference type="AlphaFoldDB" id="A0A1F4V7Y2"/>
<organism evidence="2 3">
    <name type="scientific">candidate division WWE3 bacterium RIFCSPHIGHO2_02_FULL_38_14</name>
    <dbReference type="NCBI Taxonomy" id="1802620"/>
    <lineage>
        <taxon>Bacteria</taxon>
        <taxon>Katanobacteria</taxon>
    </lineage>
</organism>
<protein>
    <submittedName>
        <fullName evidence="2">Uncharacterized protein</fullName>
    </submittedName>
</protein>
<dbReference type="EMBL" id="MEVD01000015">
    <property type="protein sequence ID" value="OGC53298.1"/>
    <property type="molecule type" value="Genomic_DNA"/>
</dbReference>
<feature type="compositionally biased region" description="Low complexity" evidence="1">
    <location>
        <begin position="47"/>
        <end position="87"/>
    </location>
</feature>
<name>A0A1F4V7Y2_UNCKA</name>
<feature type="region of interest" description="Disordered" evidence="1">
    <location>
        <begin position="38"/>
        <end position="96"/>
    </location>
</feature>
<accession>A0A1F4V7Y2</accession>
<reference evidence="2 3" key="1">
    <citation type="journal article" date="2016" name="Nat. Commun.">
        <title>Thousands of microbial genomes shed light on interconnected biogeochemical processes in an aquifer system.</title>
        <authorList>
            <person name="Anantharaman K."/>
            <person name="Brown C.T."/>
            <person name="Hug L.A."/>
            <person name="Sharon I."/>
            <person name="Castelle C.J."/>
            <person name="Probst A.J."/>
            <person name="Thomas B.C."/>
            <person name="Singh A."/>
            <person name="Wilkins M.J."/>
            <person name="Karaoz U."/>
            <person name="Brodie E.L."/>
            <person name="Williams K.H."/>
            <person name="Hubbard S.S."/>
            <person name="Banfield J.F."/>
        </authorList>
    </citation>
    <scope>NUCLEOTIDE SEQUENCE [LARGE SCALE GENOMIC DNA]</scope>
</reference>
<proteinExistence type="predicted"/>
<dbReference type="STRING" id="1802620.A3D91_02705"/>
<dbReference type="Proteomes" id="UP000178127">
    <property type="component" value="Unassembled WGS sequence"/>
</dbReference>
<evidence type="ECO:0000313" key="3">
    <source>
        <dbReference type="Proteomes" id="UP000178127"/>
    </source>
</evidence>